<evidence type="ECO:0000256" key="3">
    <source>
        <dbReference type="SAM" id="SignalP"/>
    </source>
</evidence>
<dbReference type="InterPro" id="IPR015915">
    <property type="entry name" value="Kelch-typ_b-propeller"/>
</dbReference>
<proteinExistence type="predicted"/>
<dbReference type="Pfam" id="PF24681">
    <property type="entry name" value="Kelch_KLHDC2_KLHL20_DRC7"/>
    <property type="match status" value="1"/>
</dbReference>
<keyword evidence="3" id="KW-0732">Signal</keyword>
<evidence type="ECO:0000313" key="4">
    <source>
        <dbReference type="EMBL" id="MCD2422474.1"/>
    </source>
</evidence>
<evidence type="ECO:0000256" key="2">
    <source>
        <dbReference type="ARBA" id="ARBA00022737"/>
    </source>
</evidence>
<organism evidence="4 5">
    <name type="scientific">Niabella pedocola</name>
    <dbReference type="NCBI Taxonomy" id="1752077"/>
    <lineage>
        <taxon>Bacteria</taxon>
        <taxon>Pseudomonadati</taxon>
        <taxon>Bacteroidota</taxon>
        <taxon>Chitinophagia</taxon>
        <taxon>Chitinophagales</taxon>
        <taxon>Chitinophagaceae</taxon>
        <taxon>Niabella</taxon>
    </lineage>
</organism>
<gene>
    <name evidence="4" type="ORF">LQ567_06845</name>
</gene>
<keyword evidence="2" id="KW-0677">Repeat</keyword>
<comment type="caution">
    <text evidence="4">The sequence shown here is derived from an EMBL/GenBank/DDBJ whole genome shotgun (WGS) entry which is preliminary data.</text>
</comment>
<dbReference type="RefSeq" id="WP_231003503.1">
    <property type="nucleotide sequence ID" value="NZ_JAJNEC010000004.1"/>
</dbReference>
<dbReference type="SUPFAM" id="SSF117281">
    <property type="entry name" value="Kelch motif"/>
    <property type="match status" value="1"/>
</dbReference>
<feature type="chain" id="PRO_5045915265" description="Galactose oxidase" evidence="3">
    <location>
        <begin position="22"/>
        <end position="333"/>
    </location>
</feature>
<reference evidence="4 5" key="1">
    <citation type="submission" date="2021-11" db="EMBL/GenBank/DDBJ databases">
        <title>Genomic of Niabella pedocola.</title>
        <authorList>
            <person name="Wu T."/>
        </authorList>
    </citation>
    <scope>NUCLEOTIDE SEQUENCE [LARGE SCALE GENOMIC DNA]</scope>
    <source>
        <strain evidence="4 5">JCM 31011</strain>
    </source>
</reference>
<keyword evidence="5" id="KW-1185">Reference proteome</keyword>
<dbReference type="PANTHER" id="PTHR24412">
    <property type="entry name" value="KELCH PROTEIN"/>
    <property type="match status" value="1"/>
</dbReference>
<feature type="signal peptide" evidence="3">
    <location>
        <begin position="1"/>
        <end position="21"/>
    </location>
</feature>
<dbReference type="PANTHER" id="PTHR24412:SF489">
    <property type="entry name" value="RING FINGER DOMAIN AND KELCH REPEAT-CONTAINING PROTEIN DDB_G0271372"/>
    <property type="match status" value="1"/>
</dbReference>
<evidence type="ECO:0000256" key="1">
    <source>
        <dbReference type="ARBA" id="ARBA00022441"/>
    </source>
</evidence>
<name>A0ABS8PMY3_9BACT</name>
<evidence type="ECO:0008006" key="6">
    <source>
        <dbReference type="Google" id="ProtNLM"/>
    </source>
</evidence>
<sequence length="333" mass="38338">MKKIALNIAFLLLISSPVLLAQQEDPGWVLEQMHAGWQPRDSQGELVFKNKLWILGGWFNSNEAPPRDVWNSTNGKHWQLVTQQAPWLHSDLAMQVVFKNKMWMMGGWYNGRLPGHSASNQVWSSKDGAQWKLEAHRAAWSARAAAALVVFKGKLWLMGGTENYYFGDHTSLKNDVWYSSDGRNWKQATEAAEWSPRAYHQAAVLNGKIYLFGGGNYVPEYVAKNDVWSSDDGIHWTKVCEVAPWHERIWFSSVVYRNRIWILGGWSGNPYKNWQDAWYSENGKDWQQYPSAPVWKERHELSAFVFKDKIWIAGGMTPPLINDVWSLQLPAGW</sequence>
<dbReference type="EMBL" id="JAJNEC010000004">
    <property type="protein sequence ID" value="MCD2422474.1"/>
    <property type="molecule type" value="Genomic_DNA"/>
</dbReference>
<evidence type="ECO:0000313" key="5">
    <source>
        <dbReference type="Proteomes" id="UP001199816"/>
    </source>
</evidence>
<accession>A0ABS8PMY3</accession>
<protein>
    <recommendedName>
        <fullName evidence="6">Galactose oxidase</fullName>
    </recommendedName>
</protein>
<dbReference type="Gene3D" id="2.120.10.80">
    <property type="entry name" value="Kelch-type beta propeller"/>
    <property type="match status" value="2"/>
</dbReference>
<keyword evidence="1" id="KW-0880">Kelch repeat</keyword>
<dbReference type="Proteomes" id="UP001199816">
    <property type="component" value="Unassembled WGS sequence"/>
</dbReference>